<reference evidence="1" key="2">
    <citation type="journal article" date="2024" name="Plant">
        <title>Genomic evolution and insights into agronomic trait innovations of Sesamum species.</title>
        <authorList>
            <person name="Miao H."/>
            <person name="Wang L."/>
            <person name="Qu L."/>
            <person name="Liu H."/>
            <person name="Sun Y."/>
            <person name="Le M."/>
            <person name="Wang Q."/>
            <person name="Wei S."/>
            <person name="Zheng Y."/>
            <person name="Lin W."/>
            <person name="Duan Y."/>
            <person name="Cao H."/>
            <person name="Xiong S."/>
            <person name="Wang X."/>
            <person name="Wei L."/>
            <person name="Li C."/>
            <person name="Ma Q."/>
            <person name="Ju M."/>
            <person name="Zhao R."/>
            <person name="Li G."/>
            <person name="Mu C."/>
            <person name="Tian Q."/>
            <person name="Mei H."/>
            <person name="Zhang T."/>
            <person name="Gao T."/>
            <person name="Zhang H."/>
        </authorList>
    </citation>
    <scope>NUCLEOTIDE SEQUENCE</scope>
    <source>
        <strain evidence="1">3651</strain>
    </source>
</reference>
<evidence type="ECO:0000313" key="2">
    <source>
        <dbReference type="Proteomes" id="UP001293254"/>
    </source>
</evidence>
<accession>A0AAE1YZ80</accession>
<organism evidence="1 2">
    <name type="scientific">Sesamum alatum</name>
    <dbReference type="NCBI Taxonomy" id="300844"/>
    <lineage>
        <taxon>Eukaryota</taxon>
        <taxon>Viridiplantae</taxon>
        <taxon>Streptophyta</taxon>
        <taxon>Embryophyta</taxon>
        <taxon>Tracheophyta</taxon>
        <taxon>Spermatophyta</taxon>
        <taxon>Magnoliopsida</taxon>
        <taxon>eudicotyledons</taxon>
        <taxon>Gunneridae</taxon>
        <taxon>Pentapetalae</taxon>
        <taxon>asterids</taxon>
        <taxon>lamiids</taxon>
        <taxon>Lamiales</taxon>
        <taxon>Pedaliaceae</taxon>
        <taxon>Sesamum</taxon>
    </lineage>
</organism>
<proteinExistence type="predicted"/>
<dbReference type="AlphaFoldDB" id="A0AAE1YZ80"/>
<comment type="caution">
    <text evidence="1">The sequence shown here is derived from an EMBL/GenBank/DDBJ whole genome shotgun (WGS) entry which is preliminary data.</text>
</comment>
<protein>
    <submittedName>
        <fullName evidence="1">Uncharacterized protein</fullName>
    </submittedName>
</protein>
<gene>
    <name evidence="1" type="ORF">Salat_0236100</name>
</gene>
<sequence>MAVKNSVPVIDMQDTAVSHVRNESRRALLDLPLEVTLRNSNSREPSKGYTPPNMASAFFDSLSLYDMASPDAVEHFCAQLDASPHQSSGRLIMCQKLIRLLDDSDGIPDKTFHSPAISVSPERPAKSKESRAVYLPELPQSCREPSCSPCIQAIYHSPW</sequence>
<name>A0AAE1YZ80_9LAMI</name>
<reference evidence="1" key="1">
    <citation type="submission" date="2020-06" db="EMBL/GenBank/DDBJ databases">
        <authorList>
            <person name="Li T."/>
            <person name="Hu X."/>
            <person name="Zhang T."/>
            <person name="Song X."/>
            <person name="Zhang H."/>
            <person name="Dai N."/>
            <person name="Sheng W."/>
            <person name="Hou X."/>
            <person name="Wei L."/>
        </authorList>
    </citation>
    <scope>NUCLEOTIDE SEQUENCE</scope>
    <source>
        <strain evidence="1">3651</strain>
        <tissue evidence="1">Leaf</tissue>
    </source>
</reference>
<dbReference type="Proteomes" id="UP001293254">
    <property type="component" value="Unassembled WGS sequence"/>
</dbReference>
<dbReference type="EMBL" id="JACGWO010000001">
    <property type="protein sequence ID" value="KAK4439014.1"/>
    <property type="molecule type" value="Genomic_DNA"/>
</dbReference>
<keyword evidence="2" id="KW-1185">Reference proteome</keyword>
<evidence type="ECO:0000313" key="1">
    <source>
        <dbReference type="EMBL" id="KAK4439014.1"/>
    </source>
</evidence>